<dbReference type="GO" id="GO:0005886">
    <property type="term" value="C:plasma membrane"/>
    <property type="evidence" value="ECO:0007669"/>
    <property type="project" value="UniProtKB-SubCell"/>
</dbReference>
<keyword evidence="4 9" id="KW-0812">Transmembrane</keyword>
<dbReference type="SUPFAM" id="SSF90123">
    <property type="entry name" value="ABC transporter transmembrane region"/>
    <property type="match status" value="1"/>
</dbReference>
<dbReference type="SUPFAM" id="SSF52540">
    <property type="entry name" value="P-loop containing nucleoside triphosphate hydrolases"/>
    <property type="match status" value="1"/>
</dbReference>
<dbReference type="OrthoDB" id="9806127at2"/>
<feature type="domain" description="ABC transmembrane type-1" evidence="11">
    <location>
        <begin position="22"/>
        <end position="307"/>
    </location>
</feature>
<evidence type="ECO:0000259" key="11">
    <source>
        <dbReference type="PROSITE" id="PS50929"/>
    </source>
</evidence>
<protein>
    <submittedName>
        <fullName evidence="12">ABC transporter</fullName>
    </submittedName>
</protein>
<evidence type="ECO:0000256" key="7">
    <source>
        <dbReference type="ARBA" id="ARBA00022989"/>
    </source>
</evidence>
<accession>A0A0U4W6W2</accession>
<evidence type="ECO:0000256" key="2">
    <source>
        <dbReference type="ARBA" id="ARBA00022448"/>
    </source>
</evidence>
<dbReference type="PANTHER" id="PTHR24221">
    <property type="entry name" value="ATP-BINDING CASSETTE SUB-FAMILY B"/>
    <property type="match status" value="1"/>
</dbReference>
<dbReference type="InterPro" id="IPR003593">
    <property type="entry name" value="AAA+_ATPase"/>
</dbReference>
<dbReference type="AlphaFoldDB" id="A0A0U4W6W2"/>
<evidence type="ECO:0000256" key="6">
    <source>
        <dbReference type="ARBA" id="ARBA00022840"/>
    </source>
</evidence>
<evidence type="ECO:0000313" key="13">
    <source>
        <dbReference type="Proteomes" id="UP000064137"/>
    </source>
</evidence>
<dbReference type="Proteomes" id="UP000064137">
    <property type="component" value="Chromosome"/>
</dbReference>
<keyword evidence="8 9" id="KW-0472">Membrane</keyword>
<dbReference type="Pfam" id="PF00664">
    <property type="entry name" value="ABC_membrane"/>
    <property type="match status" value="1"/>
</dbReference>
<feature type="transmembrane region" description="Helical" evidence="9">
    <location>
        <begin position="134"/>
        <end position="157"/>
    </location>
</feature>
<dbReference type="Pfam" id="PF00005">
    <property type="entry name" value="ABC_tran"/>
    <property type="match status" value="1"/>
</dbReference>
<reference evidence="12 13" key="1">
    <citation type="submission" date="2016-01" db="EMBL/GenBank/DDBJ databases">
        <title>Annotation of Pseudomonas oryzihabitans USDA-ARS-USMARC-56511.</title>
        <authorList>
            <person name="Harhay G.P."/>
            <person name="Harhay D.M."/>
            <person name="Smith T.P.L."/>
            <person name="Bono J.L."/>
            <person name="Heaton M.P."/>
            <person name="Clawson M.L."/>
            <person name="Chitko-Mckown C.G."/>
            <person name="Capik S.F."/>
            <person name="DeDonder K.D."/>
            <person name="Apley M.D."/>
            <person name="Lubbers B.V."/>
            <person name="White B.J."/>
            <person name="Larson R.L."/>
        </authorList>
    </citation>
    <scope>NUCLEOTIDE SEQUENCE [LARGE SCALE GENOMIC DNA]</scope>
    <source>
        <strain evidence="12 13">USDA-ARS-USMARC-56511</strain>
    </source>
</reference>
<dbReference type="SMART" id="SM00382">
    <property type="entry name" value="AAA"/>
    <property type="match status" value="1"/>
</dbReference>
<name>A0A0U4W6W2_9PSED</name>
<dbReference type="InterPro" id="IPR027417">
    <property type="entry name" value="P-loop_NTPase"/>
</dbReference>
<keyword evidence="6" id="KW-0067">ATP-binding</keyword>
<feature type="transmembrane region" description="Helical" evidence="9">
    <location>
        <begin position="57"/>
        <end position="76"/>
    </location>
</feature>
<dbReference type="FunFam" id="3.40.50.300:FF:000299">
    <property type="entry name" value="ABC transporter ATP-binding protein/permease"/>
    <property type="match status" value="1"/>
</dbReference>
<proteinExistence type="predicted"/>
<evidence type="ECO:0000256" key="4">
    <source>
        <dbReference type="ARBA" id="ARBA00022692"/>
    </source>
</evidence>
<sequence>MTRTRVLSLLLKPVLANPRKLAGTLAILVVATLFDVLGPWLTKHYLDNYLVPHDLRLWPLVGLVAAYVVSQGLAAYGRYLQSLRFAEIAMDVVLLQRRRLFRHVLSLPQSFHDRTATGELVARVTNDTDALRELYVAFLGNMVGNIVLLIGILVAMALLDVRLMAIAVLLIPAAVLIVWAYQRYSGAAAMEVRMLRAEQSARLGEAIGGMGLLQAFNQTDRFRQDFQRLNQAQYGARMRTIRVSGLLLRSALDLVSVAVLAVLLLVYGLGHLQGGAEIGVLYAFVTYLGRVTEPLMDITQRFNLFQQASVAGTRLLHLLEEKPALSGEDDRAIETAHFHLDAVRFRHAGAGHDTLHGIDLDIPPGTFLGIVGPTGSGKSTLLDLFAGLQPVTGGSLCLDGRELGSLTPEVLGAALASVPQEPFIRSTSLRDNLLLGSQVSDERLREALAAAHMDDLVARLPEGLDTLLGERGFTLSTGERQLLALARALLREPKVLLLDEATASIDSATEARLQQALDELRGQVTLIVVAHRLSTIRHADRILVLRDGRKVEEGSHEALLQRPEGHYRRLWEQHAQGEKPL</sequence>
<dbReference type="GO" id="GO:0140359">
    <property type="term" value="F:ABC-type transporter activity"/>
    <property type="evidence" value="ECO:0007669"/>
    <property type="project" value="InterPro"/>
</dbReference>
<keyword evidence="2" id="KW-0813">Transport</keyword>
<evidence type="ECO:0000256" key="8">
    <source>
        <dbReference type="ARBA" id="ARBA00023136"/>
    </source>
</evidence>
<feature type="transmembrane region" description="Helical" evidence="9">
    <location>
        <begin position="246"/>
        <end position="269"/>
    </location>
</feature>
<dbReference type="GO" id="GO:0016887">
    <property type="term" value="F:ATP hydrolysis activity"/>
    <property type="evidence" value="ECO:0007669"/>
    <property type="project" value="InterPro"/>
</dbReference>
<dbReference type="GO" id="GO:0005524">
    <property type="term" value="F:ATP binding"/>
    <property type="evidence" value="ECO:0007669"/>
    <property type="project" value="UniProtKB-KW"/>
</dbReference>
<evidence type="ECO:0000259" key="10">
    <source>
        <dbReference type="PROSITE" id="PS50893"/>
    </source>
</evidence>
<dbReference type="PROSITE" id="PS50929">
    <property type="entry name" value="ABC_TM1F"/>
    <property type="match status" value="1"/>
</dbReference>
<evidence type="ECO:0000256" key="5">
    <source>
        <dbReference type="ARBA" id="ARBA00022741"/>
    </source>
</evidence>
<dbReference type="InterPro" id="IPR003439">
    <property type="entry name" value="ABC_transporter-like_ATP-bd"/>
</dbReference>
<dbReference type="KEGG" id="por:APT59_05400"/>
<dbReference type="EMBL" id="CP013987">
    <property type="protein sequence ID" value="ALZ83669.1"/>
    <property type="molecule type" value="Genomic_DNA"/>
</dbReference>
<dbReference type="GO" id="GO:0034040">
    <property type="term" value="F:ATPase-coupled lipid transmembrane transporter activity"/>
    <property type="evidence" value="ECO:0007669"/>
    <property type="project" value="TreeGrafter"/>
</dbReference>
<evidence type="ECO:0000256" key="1">
    <source>
        <dbReference type="ARBA" id="ARBA00004651"/>
    </source>
</evidence>
<feature type="transmembrane region" description="Helical" evidence="9">
    <location>
        <begin position="21"/>
        <end position="42"/>
    </location>
</feature>
<dbReference type="InterPro" id="IPR039421">
    <property type="entry name" value="Type_1_exporter"/>
</dbReference>
<dbReference type="InterPro" id="IPR036640">
    <property type="entry name" value="ABC1_TM_sf"/>
</dbReference>
<comment type="subcellular location">
    <subcellularLocation>
        <location evidence="1">Cell membrane</location>
        <topology evidence="1">Multi-pass membrane protein</topology>
    </subcellularLocation>
</comment>
<feature type="domain" description="ABC transporter" evidence="10">
    <location>
        <begin position="338"/>
        <end position="572"/>
    </location>
</feature>
<keyword evidence="5" id="KW-0547">Nucleotide-binding</keyword>
<organism evidence="12 13">
    <name type="scientific">Pseudomonas oryzihabitans</name>
    <dbReference type="NCBI Taxonomy" id="47885"/>
    <lineage>
        <taxon>Bacteria</taxon>
        <taxon>Pseudomonadati</taxon>
        <taxon>Pseudomonadota</taxon>
        <taxon>Gammaproteobacteria</taxon>
        <taxon>Pseudomonadales</taxon>
        <taxon>Pseudomonadaceae</taxon>
        <taxon>Pseudomonas</taxon>
    </lineage>
</organism>
<keyword evidence="7 9" id="KW-1133">Transmembrane helix</keyword>
<dbReference type="CDD" id="cd18544">
    <property type="entry name" value="ABC_6TM_TmrA_like"/>
    <property type="match status" value="1"/>
</dbReference>
<dbReference type="PROSITE" id="PS50893">
    <property type="entry name" value="ABC_TRANSPORTER_2"/>
    <property type="match status" value="1"/>
</dbReference>
<evidence type="ECO:0000313" key="12">
    <source>
        <dbReference type="EMBL" id="ALZ83669.1"/>
    </source>
</evidence>
<evidence type="ECO:0000256" key="9">
    <source>
        <dbReference type="SAM" id="Phobius"/>
    </source>
</evidence>
<evidence type="ECO:0000256" key="3">
    <source>
        <dbReference type="ARBA" id="ARBA00022475"/>
    </source>
</evidence>
<dbReference type="RefSeq" id="WP_059313918.1">
    <property type="nucleotide sequence ID" value="NZ_CP013987.1"/>
</dbReference>
<gene>
    <name evidence="12" type="ORF">APT59_05400</name>
</gene>
<dbReference type="InterPro" id="IPR011527">
    <property type="entry name" value="ABC1_TM_dom"/>
</dbReference>
<dbReference type="Gene3D" id="1.20.1560.10">
    <property type="entry name" value="ABC transporter type 1, transmembrane domain"/>
    <property type="match status" value="1"/>
</dbReference>
<dbReference type="Gene3D" id="3.40.50.300">
    <property type="entry name" value="P-loop containing nucleotide triphosphate hydrolases"/>
    <property type="match status" value="1"/>
</dbReference>
<keyword evidence="3" id="KW-1003">Cell membrane</keyword>
<dbReference type="PANTHER" id="PTHR24221:SF615">
    <property type="entry name" value="MULTIDRUG RESISTANCE-LIKE ATP-BINDING PROTEIN MDLB"/>
    <property type="match status" value="1"/>
</dbReference>
<feature type="transmembrane region" description="Helical" evidence="9">
    <location>
        <begin position="163"/>
        <end position="181"/>
    </location>
</feature>